<evidence type="ECO:0000256" key="3">
    <source>
        <dbReference type="ARBA" id="ARBA00022723"/>
    </source>
</evidence>
<dbReference type="GO" id="GO:0016491">
    <property type="term" value="F:oxidoreductase activity"/>
    <property type="evidence" value="ECO:0007669"/>
    <property type="project" value="UniProtKB-KW"/>
</dbReference>
<dbReference type="InterPro" id="IPR036291">
    <property type="entry name" value="NAD(P)-bd_dom_sf"/>
</dbReference>
<dbReference type="SUPFAM" id="SSF51735">
    <property type="entry name" value="NAD(P)-binding Rossmann-fold domains"/>
    <property type="match status" value="1"/>
</dbReference>
<name>A0A1F6CA78_HANXR</name>
<dbReference type="PANTHER" id="PTHR43350">
    <property type="entry name" value="NAD-DEPENDENT ALCOHOL DEHYDROGENASE"/>
    <property type="match status" value="1"/>
</dbReference>
<accession>A0A1F6CA78</accession>
<dbReference type="EMBL" id="MFKF01000345">
    <property type="protein sequence ID" value="OGG46046.1"/>
    <property type="molecule type" value="Genomic_DNA"/>
</dbReference>
<keyword evidence="4" id="KW-0862">Zinc</keyword>
<dbReference type="Pfam" id="PF00107">
    <property type="entry name" value="ADH_zinc_N"/>
    <property type="match status" value="1"/>
</dbReference>
<dbReference type="GO" id="GO:0046872">
    <property type="term" value="F:metal ion binding"/>
    <property type="evidence" value="ECO:0007669"/>
    <property type="project" value="UniProtKB-KW"/>
</dbReference>
<sequence>MKGRRVCWPEQGKVILEDFEVGAPGPGEALLRTEWTLISPGTEGAFLMGLPNTSGRYPNRPGYNYVGRVAGVGPGVEGLAVGDRVALHAGHASAAVAPADRVVKVPEGLSMEEAAFFCMGAISLQGVRKARVELGESVLVIGQGIIGNLALQLARLDGGMPVIGADVDEGRLAVARRCGADQVIDATQGDLEGQVKALTGGKGAAVVIEATGSPEAVAPAFQAAGWCGRVVLLASTRGETPSVNFYRDVHKKGLTVIGAHNSVRPGQESTAAFWTFKEDAETVLRLLAAGRLNVRDLISVRLKAEEAPRGYQMVMDRRRDVLGILLDWRE</sequence>
<dbReference type="InterPro" id="IPR011032">
    <property type="entry name" value="GroES-like_sf"/>
</dbReference>
<comment type="caution">
    <text evidence="7">The sequence shown here is derived from an EMBL/GenBank/DDBJ whole genome shotgun (WGS) entry which is preliminary data.</text>
</comment>
<dbReference type="InterPro" id="IPR013149">
    <property type="entry name" value="ADH-like_C"/>
</dbReference>
<comment type="cofactor">
    <cofactor evidence="1">
        <name>Zn(2+)</name>
        <dbReference type="ChEBI" id="CHEBI:29105"/>
    </cofactor>
</comment>
<keyword evidence="5" id="KW-0560">Oxidoreductase</keyword>
<evidence type="ECO:0000313" key="7">
    <source>
        <dbReference type="EMBL" id="OGG46046.1"/>
    </source>
</evidence>
<dbReference type="Gene3D" id="3.40.50.720">
    <property type="entry name" value="NAD(P)-binding Rossmann-like Domain"/>
    <property type="match status" value="1"/>
</dbReference>
<evidence type="ECO:0000256" key="2">
    <source>
        <dbReference type="ARBA" id="ARBA00008072"/>
    </source>
</evidence>
<evidence type="ECO:0000256" key="5">
    <source>
        <dbReference type="ARBA" id="ARBA00023002"/>
    </source>
</evidence>
<dbReference type="AlphaFoldDB" id="A0A1F6CA78"/>
<evidence type="ECO:0000259" key="6">
    <source>
        <dbReference type="SMART" id="SM00829"/>
    </source>
</evidence>
<proteinExistence type="inferred from homology"/>
<gene>
    <name evidence="7" type="ORF">A3F84_01880</name>
</gene>
<comment type="similarity">
    <text evidence="2">Belongs to the zinc-containing alcohol dehydrogenase family.</text>
</comment>
<evidence type="ECO:0000256" key="4">
    <source>
        <dbReference type="ARBA" id="ARBA00022833"/>
    </source>
</evidence>
<dbReference type="Gene3D" id="3.90.180.10">
    <property type="entry name" value="Medium-chain alcohol dehydrogenases, catalytic domain"/>
    <property type="match status" value="2"/>
</dbReference>
<dbReference type="SUPFAM" id="SSF50129">
    <property type="entry name" value="GroES-like"/>
    <property type="match status" value="1"/>
</dbReference>
<protein>
    <recommendedName>
        <fullName evidence="6">Enoyl reductase (ER) domain-containing protein</fullName>
    </recommendedName>
</protein>
<evidence type="ECO:0000256" key="1">
    <source>
        <dbReference type="ARBA" id="ARBA00001947"/>
    </source>
</evidence>
<dbReference type="Pfam" id="PF08240">
    <property type="entry name" value="ADH_N"/>
    <property type="match status" value="1"/>
</dbReference>
<keyword evidence="3" id="KW-0479">Metal-binding</keyword>
<reference evidence="7 8" key="1">
    <citation type="journal article" date="2016" name="Nat. Commun.">
        <title>Thousands of microbial genomes shed light on interconnected biogeochemical processes in an aquifer system.</title>
        <authorList>
            <person name="Anantharaman K."/>
            <person name="Brown C.T."/>
            <person name="Hug L.A."/>
            <person name="Sharon I."/>
            <person name="Castelle C.J."/>
            <person name="Probst A.J."/>
            <person name="Thomas B.C."/>
            <person name="Singh A."/>
            <person name="Wilkins M.J."/>
            <person name="Karaoz U."/>
            <person name="Brodie E.L."/>
            <person name="Williams K.H."/>
            <person name="Hubbard S.S."/>
            <person name="Banfield J.F."/>
        </authorList>
    </citation>
    <scope>NUCLEOTIDE SEQUENCE [LARGE SCALE GENOMIC DNA]</scope>
    <source>
        <strain evidence="8">RIFCSPLOWO2_12_FULL_64_10</strain>
    </source>
</reference>
<dbReference type="PANTHER" id="PTHR43350:SF19">
    <property type="entry name" value="D-GULOSIDE 3-DEHYDROGENASE"/>
    <property type="match status" value="1"/>
</dbReference>
<dbReference type="SMART" id="SM00829">
    <property type="entry name" value="PKS_ER"/>
    <property type="match status" value="1"/>
</dbReference>
<feature type="domain" description="Enoyl reductase (ER)" evidence="6">
    <location>
        <begin position="3"/>
        <end position="322"/>
    </location>
</feature>
<organism evidence="7 8">
    <name type="scientific">Handelsmanbacteria sp. (strain RIFCSPLOWO2_12_FULL_64_10)</name>
    <dbReference type="NCBI Taxonomy" id="1817868"/>
    <lineage>
        <taxon>Bacteria</taxon>
        <taxon>Candidatus Handelsmaniibacteriota</taxon>
    </lineage>
</organism>
<dbReference type="InterPro" id="IPR013154">
    <property type="entry name" value="ADH-like_N"/>
</dbReference>
<dbReference type="Proteomes" id="UP000178606">
    <property type="component" value="Unassembled WGS sequence"/>
</dbReference>
<dbReference type="InterPro" id="IPR020843">
    <property type="entry name" value="ER"/>
</dbReference>
<evidence type="ECO:0000313" key="8">
    <source>
        <dbReference type="Proteomes" id="UP000178606"/>
    </source>
</evidence>
<dbReference type="CDD" id="cd08255">
    <property type="entry name" value="2-desacetyl-2-hydroxyethyl_bacteriochlorophyllide_like"/>
    <property type="match status" value="1"/>
</dbReference>